<keyword evidence="12" id="KW-1185">Reference proteome</keyword>
<sequence>MTDSLYPIDHTTFPSQLPYESRKNPSIRKSFSQGPPSSDAPKSFYKNKSHNSQSNLKNIKKNFSQKKHQKQHSSQPQNLPSQKNTNQQRPSYDSKKNNNLKFNFKKKYSPIQLNIPPSASFDLPANISPVPPLTSPFNVDSKFLNNLSCEISDLNKALQPTDKSSQVKMKFLSKLSYILKNEFPDSDVEICVFGSSVNGLGTFSSDVDICLITKDHSLENILILNKALRKYSIKTFCIPRARVPIVKLFDPELRVCSDINVNNTIALVNTKMIQTFLAIDPRALPFAMVIKHWAKQREINDAAFGGTLSPYSWVNLALSFLQMRNPPILPTLHPTENPYVDPTLDYRTRKPNLEFNHNLSKLIGYGNQNKESIGELLFEFFKHFGTEFDYLNKVVSLRHGRYLDKKEKGWDIGRPKKILCIEEPFSTWLNLAHGANHYAVEGIFSEILRAHNILKSGGSLYEVCEKFYSSQPKQNSSNKGFSFEIERNHSSSRFCPPINPSKDRLYGYPINKSAHSKSNSELNSSNLTIDAQINSSPNGLLQDNIGHTRSLSVETLSTSPVISKSFDLHSSLSPIIQSPITTVAPEYSKHPENYKNNTFIDKTPSYNSFNYNSAHTSFYKKSQERLRLSNYIFSKPNPAINLTNSMTKNGKRLSISALASSICYCPSIASNPNYPSLPIKNHLPTCVLGSLVANSLSSDYNIRRSLTHKKSHSTKYKSYINSINGNNINYHNLNSGYNYNHSNSTLPSKGNLNLSYKTLIVEPCIDSRLVYNSSNYEFSHPYYIKLMSRSLNKNNKHFRHHSSPSILECITPNDASNTKYSFGKQNVPFHLNDSSTQSSDTDSTKSVGTTSSSSSTKNNSNTYEGFSFASDKDCEPQGLVESMKNSHLSLKYL</sequence>
<dbReference type="GO" id="GO:1990817">
    <property type="term" value="F:poly(A) RNA polymerase activity"/>
    <property type="evidence" value="ECO:0007669"/>
    <property type="project" value="UniProtKB-EC"/>
</dbReference>
<evidence type="ECO:0000256" key="7">
    <source>
        <dbReference type="ARBA" id="ARBA00022842"/>
    </source>
</evidence>
<dbReference type="SUPFAM" id="SSF81301">
    <property type="entry name" value="Nucleotidyltransferase"/>
    <property type="match status" value="1"/>
</dbReference>
<feature type="region of interest" description="Disordered" evidence="8">
    <location>
        <begin position="1"/>
        <end position="99"/>
    </location>
</feature>
<dbReference type="InterPro" id="IPR043519">
    <property type="entry name" value="NT_sf"/>
</dbReference>
<evidence type="ECO:0000256" key="8">
    <source>
        <dbReference type="SAM" id="MobiDB-lite"/>
    </source>
</evidence>
<feature type="domain" description="PAP-associated" evidence="9">
    <location>
        <begin position="372"/>
        <end position="426"/>
    </location>
</feature>
<dbReference type="CDD" id="cd05402">
    <property type="entry name" value="NT_PAP_TUTase"/>
    <property type="match status" value="1"/>
</dbReference>
<dbReference type="PANTHER" id="PTHR12271:SF113">
    <property type="entry name" value="POLY(A) RNA POLYMERASE CID11"/>
    <property type="match status" value="1"/>
</dbReference>
<dbReference type="SUPFAM" id="SSF81631">
    <property type="entry name" value="PAP/OAS1 substrate-binding domain"/>
    <property type="match status" value="1"/>
</dbReference>
<comment type="similarity">
    <text evidence="3">Belongs to the DNA polymerase type-B-like family.</text>
</comment>
<evidence type="ECO:0000313" key="11">
    <source>
        <dbReference type="EMBL" id="OMJ17138.1"/>
    </source>
</evidence>
<reference evidence="11 12" key="1">
    <citation type="submission" date="2017-01" db="EMBL/GenBank/DDBJ databases">
        <authorList>
            <person name="Mah S.A."/>
            <person name="Swanson W.J."/>
            <person name="Moy G.W."/>
            <person name="Vacquier V.D."/>
        </authorList>
    </citation>
    <scope>NUCLEOTIDE SEQUENCE [LARGE SCALE GENOMIC DNA]</scope>
    <source>
        <strain evidence="11 12">GSMNP</strain>
    </source>
</reference>
<evidence type="ECO:0000256" key="2">
    <source>
        <dbReference type="ARBA" id="ARBA00001946"/>
    </source>
</evidence>
<dbReference type="EMBL" id="LSSN01002130">
    <property type="protein sequence ID" value="OMJ17138.1"/>
    <property type="molecule type" value="Genomic_DNA"/>
</dbReference>
<feature type="domain" description="Poly(A) RNA polymerase mitochondrial-like central palm" evidence="10">
    <location>
        <begin position="147"/>
        <end position="276"/>
    </location>
</feature>
<comment type="cofactor">
    <cofactor evidence="2">
        <name>Mg(2+)</name>
        <dbReference type="ChEBI" id="CHEBI:18420"/>
    </cofactor>
</comment>
<evidence type="ECO:0000256" key="5">
    <source>
        <dbReference type="ARBA" id="ARBA00022679"/>
    </source>
</evidence>
<dbReference type="GO" id="GO:0010605">
    <property type="term" value="P:negative regulation of macromolecule metabolic process"/>
    <property type="evidence" value="ECO:0007669"/>
    <property type="project" value="UniProtKB-ARBA"/>
</dbReference>
<dbReference type="Proteomes" id="UP000187283">
    <property type="component" value="Unassembled WGS sequence"/>
</dbReference>
<proteinExistence type="inferred from homology"/>
<evidence type="ECO:0000256" key="6">
    <source>
        <dbReference type="ARBA" id="ARBA00022723"/>
    </source>
</evidence>
<dbReference type="InterPro" id="IPR002058">
    <property type="entry name" value="PAP_assoc"/>
</dbReference>
<evidence type="ECO:0000259" key="10">
    <source>
        <dbReference type="Pfam" id="PF22600"/>
    </source>
</evidence>
<dbReference type="InterPro" id="IPR054708">
    <property type="entry name" value="MTPAP-like_central"/>
</dbReference>
<dbReference type="AlphaFoldDB" id="A0A1R1XR87"/>
<evidence type="ECO:0000256" key="3">
    <source>
        <dbReference type="ARBA" id="ARBA00008593"/>
    </source>
</evidence>
<protein>
    <recommendedName>
        <fullName evidence="4">polynucleotide adenylyltransferase</fullName>
        <ecNumber evidence="4">2.7.7.19</ecNumber>
    </recommendedName>
</protein>
<dbReference type="GO" id="GO:0031123">
    <property type="term" value="P:RNA 3'-end processing"/>
    <property type="evidence" value="ECO:0007669"/>
    <property type="project" value="TreeGrafter"/>
</dbReference>
<dbReference type="Gene3D" id="1.10.1410.10">
    <property type="match status" value="1"/>
</dbReference>
<organism evidence="11 12">
    <name type="scientific">Smittium culicis</name>
    <dbReference type="NCBI Taxonomy" id="133412"/>
    <lineage>
        <taxon>Eukaryota</taxon>
        <taxon>Fungi</taxon>
        <taxon>Fungi incertae sedis</taxon>
        <taxon>Zoopagomycota</taxon>
        <taxon>Kickxellomycotina</taxon>
        <taxon>Harpellomycetes</taxon>
        <taxon>Harpellales</taxon>
        <taxon>Legeriomycetaceae</taxon>
        <taxon>Smittium</taxon>
    </lineage>
</organism>
<comment type="caution">
    <text evidence="11">The sequence shown here is derived from an EMBL/GenBank/DDBJ whole genome shotgun (WGS) entry which is preliminary data.</text>
</comment>
<feature type="compositionally biased region" description="Basic residues" evidence="8">
    <location>
        <begin position="58"/>
        <end position="71"/>
    </location>
</feature>
<dbReference type="Pfam" id="PF03828">
    <property type="entry name" value="PAP_assoc"/>
    <property type="match status" value="1"/>
</dbReference>
<dbReference type="STRING" id="133412.A0A1R1XR87"/>
<feature type="compositionally biased region" description="Low complexity" evidence="8">
    <location>
        <begin position="833"/>
        <end position="859"/>
    </location>
</feature>
<keyword evidence="5" id="KW-0808">Transferase</keyword>
<dbReference type="OrthoDB" id="2274644at2759"/>
<dbReference type="Pfam" id="PF22600">
    <property type="entry name" value="MTPAP-like_central"/>
    <property type="match status" value="1"/>
</dbReference>
<evidence type="ECO:0000256" key="4">
    <source>
        <dbReference type="ARBA" id="ARBA00012388"/>
    </source>
</evidence>
<gene>
    <name evidence="11" type="ORF">AYI70_g6169</name>
</gene>
<keyword evidence="7" id="KW-0460">Magnesium</keyword>
<feature type="compositionally biased region" description="Polar residues" evidence="8">
    <location>
        <begin position="27"/>
        <end position="36"/>
    </location>
</feature>
<evidence type="ECO:0000256" key="1">
    <source>
        <dbReference type="ARBA" id="ARBA00001936"/>
    </source>
</evidence>
<comment type="cofactor">
    <cofactor evidence="1">
        <name>Mn(2+)</name>
        <dbReference type="ChEBI" id="CHEBI:29035"/>
    </cofactor>
</comment>
<dbReference type="GO" id="GO:0046872">
    <property type="term" value="F:metal ion binding"/>
    <property type="evidence" value="ECO:0007669"/>
    <property type="project" value="UniProtKB-KW"/>
</dbReference>
<dbReference type="EC" id="2.7.7.19" evidence="4"/>
<evidence type="ECO:0000259" key="9">
    <source>
        <dbReference type="Pfam" id="PF03828"/>
    </source>
</evidence>
<dbReference type="PANTHER" id="PTHR12271">
    <property type="entry name" value="POLY A POLYMERASE CID PAP -RELATED"/>
    <property type="match status" value="1"/>
</dbReference>
<evidence type="ECO:0000313" key="12">
    <source>
        <dbReference type="Proteomes" id="UP000187283"/>
    </source>
</evidence>
<feature type="compositionally biased region" description="Polar residues" evidence="8">
    <location>
        <begin position="79"/>
        <end position="91"/>
    </location>
</feature>
<dbReference type="Gene3D" id="3.30.460.10">
    <property type="entry name" value="Beta Polymerase, domain 2"/>
    <property type="match status" value="1"/>
</dbReference>
<accession>A0A1R1XR87</accession>
<keyword evidence="6" id="KW-0479">Metal-binding</keyword>
<name>A0A1R1XR87_9FUNG</name>
<feature type="region of interest" description="Disordered" evidence="8">
    <location>
        <begin position="831"/>
        <end position="859"/>
    </location>
</feature>